<organism evidence="1 2">
    <name type="scientific">Plenodomus tracheiphilus IPT5</name>
    <dbReference type="NCBI Taxonomy" id="1408161"/>
    <lineage>
        <taxon>Eukaryota</taxon>
        <taxon>Fungi</taxon>
        <taxon>Dikarya</taxon>
        <taxon>Ascomycota</taxon>
        <taxon>Pezizomycotina</taxon>
        <taxon>Dothideomycetes</taxon>
        <taxon>Pleosporomycetidae</taxon>
        <taxon>Pleosporales</taxon>
        <taxon>Pleosporineae</taxon>
        <taxon>Leptosphaeriaceae</taxon>
        <taxon>Plenodomus</taxon>
    </lineage>
</organism>
<reference evidence="1" key="1">
    <citation type="submission" date="2020-01" db="EMBL/GenBank/DDBJ databases">
        <authorList>
            <consortium name="DOE Joint Genome Institute"/>
            <person name="Haridas S."/>
            <person name="Albert R."/>
            <person name="Binder M."/>
            <person name="Bloem J."/>
            <person name="Labutti K."/>
            <person name="Salamov A."/>
            <person name="Andreopoulos B."/>
            <person name="Baker S.E."/>
            <person name="Barry K."/>
            <person name="Bills G."/>
            <person name="Bluhm B.H."/>
            <person name="Cannon C."/>
            <person name="Castanera R."/>
            <person name="Culley D.E."/>
            <person name="Daum C."/>
            <person name="Ezra D."/>
            <person name="Gonzalez J.B."/>
            <person name="Henrissat B."/>
            <person name="Kuo A."/>
            <person name="Liang C."/>
            <person name="Lipzen A."/>
            <person name="Lutzoni F."/>
            <person name="Magnuson J."/>
            <person name="Mondo S."/>
            <person name="Nolan M."/>
            <person name="Ohm R."/>
            <person name="Pangilinan J."/>
            <person name="Park H.-J."/>
            <person name="Ramirez L."/>
            <person name="Alfaro M."/>
            <person name="Sun H."/>
            <person name="Tritt A."/>
            <person name="Yoshinaga Y."/>
            <person name="Zwiers L.-H."/>
            <person name="Turgeon B.G."/>
            <person name="Goodwin S.B."/>
            <person name="Spatafora J.W."/>
            <person name="Crous P.W."/>
            <person name="Grigoriev I.V."/>
        </authorList>
    </citation>
    <scope>NUCLEOTIDE SEQUENCE</scope>
    <source>
        <strain evidence="1">IPT5</strain>
    </source>
</reference>
<protein>
    <submittedName>
        <fullName evidence="1">Uncharacterized protein</fullName>
    </submittedName>
</protein>
<sequence>MCTKVTLRHISCKHDFWIRRNCHRHPTCTLQTYVTRERGGECWECDPGQGPPEALFPREVSWRSVPRRPLGGGAVSV</sequence>
<gene>
    <name evidence="1" type="ORF">T440DRAFT_399497</name>
</gene>
<keyword evidence="2" id="KW-1185">Reference proteome</keyword>
<dbReference type="AlphaFoldDB" id="A0A6A7B4T2"/>
<dbReference type="Proteomes" id="UP000799423">
    <property type="component" value="Unassembled WGS sequence"/>
</dbReference>
<proteinExistence type="predicted"/>
<accession>A0A6A7B4T2</accession>
<evidence type="ECO:0000313" key="2">
    <source>
        <dbReference type="Proteomes" id="UP000799423"/>
    </source>
</evidence>
<evidence type="ECO:0000313" key="1">
    <source>
        <dbReference type="EMBL" id="KAF2849369.1"/>
    </source>
</evidence>
<name>A0A6A7B4T2_9PLEO</name>
<dbReference type="OrthoDB" id="3715627at2759"/>
<dbReference type="EMBL" id="MU006312">
    <property type="protein sequence ID" value="KAF2849369.1"/>
    <property type="molecule type" value="Genomic_DNA"/>
</dbReference>